<dbReference type="EMBL" id="LR882967">
    <property type="protein sequence ID" value="CAD5920953.1"/>
    <property type="molecule type" value="Genomic_DNA"/>
</dbReference>
<dbReference type="KEGG" id="ppsu:NO713_00659"/>
<dbReference type="RefSeq" id="WP_302184643.1">
    <property type="nucleotide sequence ID" value="NZ_LR882967.1"/>
</dbReference>
<dbReference type="AlphaFoldDB" id="A0A9W4G3K5"/>
<reference evidence="1" key="1">
    <citation type="submission" date="2020-09" db="EMBL/GenBank/DDBJ databases">
        <authorList>
            <person name="Blom J."/>
        </authorList>
    </citation>
    <scope>NUCLEOTIDE SEQUENCE</scope>
    <source>
        <strain evidence="1">No.713</strain>
    </source>
</reference>
<accession>A0A9W4G3K5</accession>
<keyword evidence="2" id="KW-1185">Reference proteome</keyword>
<proteinExistence type="predicted"/>
<dbReference type="Proteomes" id="UP001153719">
    <property type="component" value="Chromosome"/>
</dbReference>
<evidence type="ECO:0000313" key="1">
    <source>
        <dbReference type="EMBL" id="CAD5920953.1"/>
    </source>
</evidence>
<gene>
    <name evidence="1" type="ORF">NO713_00659</name>
</gene>
<organism evidence="1 2">
    <name type="scientific">Planktothrix pseudagardhii</name>
    <dbReference type="NCBI Taxonomy" id="132604"/>
    <lineage>
        <taxon>Bacteria</taxon>
        <taxon>Bacillati</taxon>
        <taxon>Cyanobacteriota</taxon>
        <taxon>Cyanophyceae</taxon>
        <taxon>Oscillatoriophycideae</taxon>
        <taxon>Oscillatoriales</taxon>
        <taxon>Microcoleaceae</taxon>
        <taxon>Planktothrix</taxon>
    </lineage>
</organism>
<evidence type="ECO:0000313" key="2">
    <source>
        <dbReference type="Proteomes" id="UP001153719"/>
    </source>
</evidence>
<name>A0A9W4G3K5_9CYAN</name>
<sequence>MIKAVIADTIPLYALVDSSDQYHLKSRQELSQIQLLNLKVMIP</sequence>
<protein>
    <submittedName>
        <fullName evidence="1">Uncharacterized protein</fullName>
    </submittedName>
</protein>